<evidence type="ECO:0000256" key="1">
    <source>
        <dbReference type="SAM" id="MobiDB-lite"/>
    </source>
</evidence>
<feature type="region of interest" description="Disordered" evidence="1">
    <location>
        <begin position="1"/>
        <end position="35"/>
    </location>
</feature>
<name>A0A392U8T7_9FABA</name>
<proteinExistence type="predicted"/>
<evidence type="ECO:0000313" key="3">
    <source>
        <dbReference type="Proteomes" id="UP000265520"/>
    </source>
</evidence>
<feature type="compositionally biased region" description="Basic and acidic residues" evidence="1">
    <location>
        <begin position="21"/>
        <end position="32"/>
    </location>
</feature>
<dbReference type="EMBL" id="LXQA010731751">
    <property type="protein sequence ID" value="MCI68165.1"/>
    <property type="molecule type" value="Genomic_DNA"/>
</dbReference>
<comment type="caution">
    <text evidence="2">The sequence shown here is derived from an EMBL/GenBank/DDBJ whole genome shotgun (WGS) entry which is preliminary data.</text>
</comment>
<keyword evidence="3" id="KW-1185">Reference proteome</keyword>
<protein>
    <submittedName>
        <fullName evidence="2">Uncharacterized protein</fullName>
    </submittedName>
</protein>
<feature type="non-terminal residue" evidence="2">
    <location>
        <position position="67"/>
    </location>
</feature>
<sequence>MVTDDDEEKKISDDGVNYVSVDDKKDESDGKDQSLSCGETYVFFDGSDGEKDMSASVEKDFSVVDLD</sequence>
<dbReference type="Proteomes" id="UP000265520">
    <property type="component" value="Unassembled WGS sequence"/>
</dbReference>
<reference evidence="2 3" key="1">
    <citation type="journal article" date="2018" name="Front. Plant Sci.">
        <title>Red Clover (Trifolium pratense) and Zigzag Clover (T. medium) - A Picture of Genomic Similarities and Differences.</title>
        <authorList>
            <person name="Dluhosova J."/>
            <person name="Istvanek J."/>
            <person name="Nedelnik J."/>
            <person name="Repkova J."/>
        </authorList>
    </citation>
    <scope>NUCLEOTIDE SEQUENCE [LARGE SCALE GENOMIC DNA]</scope>
    <source>
        <strain evidence="3">cv. 10/8</strain>
        <tissue evidence="2">Leaf</tissue>
    </source>
</reference>
<organism evidence="2 3">
    <name type="scientific">Trifolium medium</name>
    <dbReference type="NCBI Taxonomy" id="97028"/>
    <lineage>
        <taxon>Eukaryota</taxon>
        <taxon>Viridiplantae</taxon>
        <taxon>Streptophyta</taxon>
        <taxon>Embryophyta</taxon>
        <taxon>Tracheophyta</taxon>
        <taxon>Spermatophyta</taxon>
        <taxon>Magnoliopsida</taxon>
        <taxon>eudicotyledons</taxon>
        <taxon>Gunneridae</taxon>
        <taxon>Pentapetalae</taxon>
        <taxon>rosids</taxon>
        <taxon>fabids</taxon>
        <taxon>Fabales</taxon>
        <taxon>Fabaceae</taxon>
        <taxon>Papilionoideae</taxon>
        <taxon>50 kb inversion clade</taxon>
        <taxon>NPAAA clade</taxon>
        <taxon>Hologalegina</taxon>
        <taxon>IRL clade</taxon>
        <taxon>Trifolieae</taxon>
        <taxon>Trifolium</taxon>
    </lineage>
</organism>
<dbReference type="AlphaFoldDB" id="A0A392U8T7"/>
<accession>A0A392U8T7</accession>
<evidence type="ECO:0000313" key="2">
    <source>
        <dbReference type="EMBL" id="MCI68165.1"/>
    </source>
</evidence>